<dbReference type="InterPro" id="IPR038377">
    <property type="entry name" value="Na/Glc_symporter_sf"/>
</dbReference>
<gene>
    <name evidence="9" type="ORF">OSB1V03_LOCUS7150</name>
</gene>
<feature type="transmembrane region" description="Helical" evidence="8">
    <location>
        <begin position="450"/>
        <end position="468"/>
    </location>
</feature>
<dbReference type="InterPro" id="IPR018212">
    <property type="entry name" value="Na/solute_symporter_CS"/>
</dbReference>
<dbReference type="EMBL" id="CAJPIZ010004085">
    <property type="protein sequence ID" value="CAG2107148.1"/>
    <property type="molecule type" value="Genomic_DNA"/>
</dbReference>
<feature type="transmembrane region" description="Helical" evidence="8">
    <location>
        <begin position="240"/>
        <end position="258"/>
    </location>
</feature>
<dbReference type="Pfam" id="PF00474">
    <property type="entry name" value="SSF"/>
    <property type="match status" value="1"/>
</dbReference>
<keyword evidence="10" id="KW-1185">Reference proteome</keyword>
<dbReference type="InterPro" id="IPR001734">
    <property type="entry name" value="Na/solute_symporter"/>
</dbReference>
<feature type="transmembrane region" description="Helical" evidence="8">
    <location>
        <begin position="29"/>
        <end position="48"/>
    </location>
</feature>
<dbReference type="OrthoDB" id="6132759at2759"/>
<evidence type="ECO:0000313" key="9">
    <source>
        <dbReference type="EMBL" id="CAD7626718.1"/>
    </source>
</evidence>
<proteinExistence type="inferred from homology"/>
<feature type="non-terminal residue" evidence="9">
    <location>
        <position position="647"/>
    </location>
</feature>
<evidence type="ECO:0000256" key="3">
    <source>
        <dbReference type="ARBA" id="ARBA00022692"/>
    </source>
</evidence>
<feature type="transmembrane region" description="Helical" evidence="8">
    <location>
        <begin position="494"/>
        <end position="516"/>
    </location>
</feature>
<comment type="similarity">
    <text evidence="2 6">Belongs to the sodium:solute symporter (SSF) (TC 2.A.21) family.</text>
</comment>
<dbReference type="GO" id="GO:0005412">
    <property type="term" value="F:D-glucose:sodium symporter activity"/>
    <property type="evidence" value="ECO:0007669"/>
    <property type="project" value="TreeGrafter"/>
</dbReference>
<evidence type="ECO:0000256" key="2">
    <source>
        <dbReference type="ARBA" id="ARBA00006434"/>
    </source>
</evidence>
<dbReference type="Gene3D" id="1.20.1730.10">
    <property type="entry name" value="Sodium/glucose cotransporter"/>
    <property type="match status" value="1"/>
</dbReference>
<dbReference type="CDD" id="cd10329">
    <property type="entry name" value="SLC5sbd_SGLT1-like"/>
    <property type="match status" value="1"/>
</dbReference>
<dbReference type="NCBIfam" id="TIGR00813">
    <property type="entry name" value="sss"/>
    <property type="match status" value="1"/>
</dbReference>
<dbReference type="Proteomes" id="UP000759131">
    <property type="component" value="Unassembled WGS sequence"/>
</dbReference>
<organism evidence="9">
    <name type="scientific">Medioppia subpectinata</name>
    <dbReference type="NCBI Taxonomy" id="1979941"/>
    <lineage>
        <taxon>Eukaryota</taxon>
        <taxon>Metazoa</taxon>
        <taxon>Ecdysozoa</taxon>
        <taxon>Arthropoda</taxon>
        <taxon>Chelicerata</taxon>
        <taxon>Arachnida</taxon>
        <taxon>Acari</taxon>
        <taxon>Acariformes</taxon>
        <taxon>Sarcoptiformes</taxon>
        <taxon>Oribatida</taxon>
        <taxon>Brachypylina</taxon>
        <taxon>Oppioidea</taxon>
        <taxon>Oppiidae</taxon>
        <taxon>Medioppia</taxon>
    </lineage>
</organism>
<comment type="subcellular location">
    <subcellularLocation>
        <location evidence="1">Membrane</location>
        <topology evidence="1">Multi-pass membrane protein</topology>
    </subcellularLocation>
</comment>
<sequence>MSAITDAVTTTEQPLGLSDGSVHIEWPDYLVIALYFVGILGVGFWVGASLFSSNVGSGQFVGLAGSGASSGLSIAAFELNVSTMPEYLRKRFGGQRIRIYMSVLAILLYIFTKISADLYAGALFIKQSLGLNMYVSVVILLAISAVFTMAGGLTTVIWTDTVQTFLMVIGALVLTILSFNEVGSKYHNPSGYNELMDNFRTRGESKNPSYIIIDNSTGQSCSAITPYYRNLLRPWDDADLPWTGMVFGITISAVWYWCSDQVIVQRALSARSYSHAKAGCTLCSFIKISPFYLLVMPGMAARVLWPDEVGCSNPDICKKICGSESGCSNIAYPLLVLRLMPAGLTGLMLSVMMAALMSSLTSIFNSASTIFTIDIYNRFRKQASEVEQVIAGRIFVLFLVAVSILWIPIIESSQNSQLFNYIQSVTSYLAPPVCAVYVLAMFWGRINEKGAFWGLMIGLVIGIIRFVMEFSYTVPTCGSGIADPRPTILSKVHYLHFGIILFLISSAVTIAISLFTKAIDEKHLYRLTYWSRGSHEVREDIDADAVTESETCGQTNNGFVAEDGTESATTGPQNNNVVSKSGDNENRSRLLYTLCCVGSGNKSAEEGEKGNDGEVGVIPLTKEEDAIRCANDVKETPVWRSVNNLFA</sequence>
<feature type="region of interest" description="Disordered" evidence="7">
    <location>
        <begin position="553"/>
        <end position="583"/>
    </location>
</feature>
<dbReference type="GO" id="GO:0005886">
    <property type="term" value="C:plasma membrane"/>
    <property type="evidence" value="ECO:0007669"/>
    <property type="project" value="TreeGrafter"/>
</dbReference>
<feature type="transmembrane region" description="Helical" evidence="8">
    <location>
        <begin position="60"/>
        <end position="79"/>
    </location>
</feature>
<evidence type="ECO:0000256" key="8">
    <source>
        <dbReference type="SAM" id="Phobius"/>
    </source>
</evidence>
<feature type="transmembrane region" description="Helical" evidence="8">
    <location>
        <begin position="99"/>
        <end position="125"/>
    </location>
</feature>
<feature type="compositionally biased region" description="Polar residues" evidence="7">
    <location>
        <begin position="566"/>
        <end position="581"/>
    </location>
</feature>
<feature type="transmembrane region" description="Helical" evidence="8">
    <location>
        <begin position="389"/>
        <end position="409"/>
    </location>
</feature>
<dbReference type="EMBL" id="OC858660">
    <property type="protein sequence ID" value="CAD7626718.1"/>
    <property type="molecule type" value="Genomic_DNA"/>
</dbReference>
<evidence type="ECO:0000256" key="7">
    <source>
        <dbReference type="SAM" id="MobiDB-lite"/>
    </source>
</evidence>
<name>A0A7R9KP31_9ACAR</name>
<feature type="transmembrane region" description="Helical" evidence="8">
    <location>
        <begin position="131"/>
        <end position="150"/>
    </location>
</feature>
<feature type="transmembrane region" description="Helical" evidence="8">
    <location>
        <begin position="421"/>
        <end position="443"/>
    </location>
</feature>
<feature type="transmembrane region" description="Helical" evidence="8">
    <location>
        <begin position="347"/>
        <end position="377"/>
    </location>
</feature>
<evidence type="ECO:0000256" key="1">
    <source>
        <dbReference type="ARBA" id="ARBA00004141"/>
    </source>
</evidence>
<dbReference type="PROSITE" id="PS50283">
    <property type="entry name" value="NA_SOLUT_SYMP_3"/>
    <property type="match status" value="1"/>
</dbReference>
<dbReference type="PANTHER" id="PTHR11819:SF195">
    <property type="entry name" value="SODIUM_GLUCOSE COTRANSPORTER 4"/>
    <property type="match status" value="1"/>
</dbReference>
<dbReference type="PANTHER" id="PTHR11819">
    <property type="entry name" value="SOLUTE CARRIER FAMILY 5"/>
    <property type="match status" value="1"/>
</dbReference>
<reference evidence="9" key="1">
    <citation type="submission" date="2020-11" db="EMBL/GenBank/DDBJ databases">
        <authorList>
            <person name="Tran Van P."/>
        </authorList>
    </citation>
    <scope>NUCLEOTIDE SEQUENCE</scope>
</reference>
<keyword evidence="4 8" id="KW-1133">Transmembrane helix</keyword>
<accession>A0A7R9KP31</accession>
<evidence type="ECO:0000256" key="4">
    <source>
        <dbReference type="ARBA" id="ARBA00022989"/>
    </source>
</evidence>
<evidence type="ECO:0000256" key="6">
    <source>
        <dbReference type="RuleBase" id="RU362091"/>
    </source>
</evidence>
<keyword evidence="5 8" id="KW-0472">Membrane</keyword>
<feature type="transmembrane region" description="Helical" evidence="8">
    <location>
        <begin position="279"/>
        <end position="300"/>
    </location>
</feature>
<dbReference type="PROSITE" id="PS00457">
    <property type="entry name" value="NA_SOLUT_SYMP_2"/>
    <property type="match status" value="1"/>
</dbReference>
<evidence type="ECO:0000313" key="10">
    <source>
        <dbReference type="Proteomes" id="UP000759131"/>
    </source>
</evidence>
<keyword evidence="3 8" id="KW-0812">Transmembrane</keyword>
<evidence type="ECO:0000256" key="5">
    <source>
        <dbReference type="ARBA" id="ARBA00023136"/>
    </source>
</evidence>
<protein>
    <submittedName>
        <fullName evidence="9">Uncharacterized protein</fullName>
    </submittedName>
</protein>
<dbReference type="AlphaFoldDB" id="A0A7R9KP31"/>
<feature type="transmembrane region" description="Helical" evidence="8">
    <location>
        <begin position="162"/>
        <end position="179"/>
    </location>
</feature>